<dbReference type="OrthoDB" id="282393at2"/>
<organism evidence="2 3">
    <name type="scientific">Pedobacter yonginense</name>
    <dbReference type="NCBI Taxonomy" id="651869"/>
    <lineage>
        <taxon>Bacteria</taxon>
        <taxon>Pseudomonadati</taxon>
        <taxon>Bacteroidota</taxon>
        <taxon>Sphingobacteriia</taxon>
        <taxon>Sphingobacteriales</taxon>
        <taxon>Sphingobacteriaceae</taxon>
        <taxon>Pedobacter</taxon>
    </lineage>
</organism>
<evidence type="ECO:0000313" key="2">
    <source>
        <dbReference type="EMBL" id="PWS28712.1"/>
    </source>
</evidence>
<proteinExistence type="predicted"/>
<dbReference type="InterPro" id="IPR019052">
    <property type="entry name" value="DUF2383"/>
</dbReference>
<sequence>MENTEKTVEVLNDLIEINNDRADGFDKAAKDIKEENIDLKAIFEKLSSDSRTNVTELAGLVGRNGENPDTGNTILGSLHRAWIDIKASFGGDDRHSILAECERGEDAIKKAYREALQENELGENIRQVLLEQQKGINASHDAIKALRDAHAAI</sequence>
<dbReference type="SUPFAM" id="SSF47240">
    <property type="entry name" value="Ferritin-like"/>
    <property type="match status" value="1"/>
</dbReference>
<dbReference type="Proteomes" id="UP000245379">
    <property type="component" value="Unassembled WGS sequence"/>
</dbReference>
<dbReference type="InterPro" id="IPR012347">
    <property type="entry name" value="Ferritin-like"/>
</dbReference>
<feature type="domain" description="DUF2383" evidence="1">
    <location>
        <begin position="7"/>
        <end position="118"/>
    </location>
</feature>
<dbReference type="RefSeq" id="WP_109924142.1">
    <property type="nucleotide sequence ID" value="NZ_QGNZ01000001.1"/>
</dbReference>
<comment type="caution">
    <text evidence="2">The sequence shown here is derived from an EMBL/GenBank/DDBJ whole genome shotgun (WGS) entry which is preliminary data.</text>
</comment>
<dbReference type="Pfam" id="PF09537">
    <property type="entry name" value="DUF2383"/>
    <property type="match status" value="1"/>
</dbReference>
<evidence type="ECO:0000259" key="1">
    <source>
        <dbReference type="Pfam" id="PF09537"/>
    </source>
</evidence>
<dbReference type="NCBIfam" id="TIGR02284">
    <property type="entry name" value="PA2169 family four-helix-bundle protein"/>
    <property type="match status" value="1"/>
</dbReference>
<dbReference type="InterPro" id="IPR011971">
    <property type="entry name" value="CHP02284"/>
</dbReference>
<reference evidence="2 3" key="1">
    <citation type="submission" date="2018-05" db="EMBL/GenBank/DDBJ databases">
        <title>Pedobacter paludis sp. nov., isolated from wetland soil.</title>
        <authorList>
            <person name="Zhang Y."/>
            <person name="Wang G."/>
        </authorList>
    </citation>
    <scope>NUCLEOTIDE SEQUENCE [LARGE SCALE GENOMIC DNA]</scope>
    <source>
        <strain evidence="2 3">KCTC22721</strain>
    </source>
</reference>
<dbReference type="Gene3D" id="1.20.1260.10">
    <property type="match status" value="1"/>
</dbReference>
<dbReference type="InterPro" id="IPR009078">
    <property type="entry name" value="Ferritin-like_SF"/>
</dbReference>
<gene>
    <name evidence="2" type="ORF">DHW03_02370</name>
</gene>
<keyword evidence="3" id="KW-1185">Reference proteome</keyword>
<dbReference type="InterPro" id="IPR016920">
    <property type="entry name" value="UCP029477"/>
</dbReference>
<dbReference type="EMBL" id="QGNZ01000001">
    <property type="protein sequence ID" value="PWS28712.1"/>
    <property type="molecule type" value="Genomic_DNA"/>
</dbReference>
<dbReference type="PIRSF" id="PIRSF029477">
    <property type="entry name" value="UCP029477"/>
    <property type="match status" value="1"/>
</dbReference>
<protein>
    <submittedName>
        <fullName evidence="2">Aldehyde dehydrogenase</fullName>
    </submittedName>
</protein>
<accession>A0A317EQF3</accession>
<dbReference type="AlphaFoldDB" id="A0A317EQF3"/>
<evidence type="ECO:0000313" key="3">
    <source>
        <dbReference type="Proteomes" id="UP000245379"/>
    </source>
</evidence>
<name>A0A317EQF3_9SPHI</name>